<keyword evidence="4" id="KW-1185">Reference proteome</keyword>
<dbReference type="Gene3D" id="3.10.129.110">
    <property type="entry name" value="Polyketide synthase dehydratase"/>
    <property type="match status" value="1"/>
</dbReference>
<dbReference type="InterPro" id="IPR036291">
    <property type="entry name" value="NAD(P)-bd_dom_sf"/>
</dbReference>
<dbReference type="Pfam" id="PF00550">
    <property type="entry name" value="PP-binding"/>
    <property type="match status" value="1"/>
</dbReference>
<feature type="domain" description="Ketoreductase (KR)" evidence="2">
    <location>
        <begin position="307"/>
        <end position="397"/>
    </location>
</feature>
<dbReference type="OrthoDB" id="329835at2759"/>
<reference evidence="3 4" key="1">
    <citation type="submission" date="2019-08" db="EMBL/GenBank/DDBJ databases">
        <authorList>
            <person name="Alioto T."/>
            <person name="Alioto T."/>
            <person name="Gomez Garrido J."/>
        </authorList>
    </citation>
    <scope>NUCLEOTIDE SEQUENCE [LARGE SCALE GENOMIC DNA]</scope>
</reference>
<dbReference type="PANTHER" id="PTHR43775">
    <property type="entry name" value="FATTY ACID SYNTHASE"/>
    <property type="match status" value="1"/>
</dbReference>
<dbReference type="EMBL" id="CABPRJ010001899">
    <property type="protein sequence ID" value="VVC40007.1"/>
    <property type="molecule type" value="Genomic_DNA"/>
</dbReference>
<evidence type="ECO:0000259" key="2">
    <source>
        <dbReference type="Pfam" id="PF08659"/>
    </source>
</evidence>
<dbReference type="GO" id="GO:0006633">
    <property type="term" value="P:fatty acid biosynthetic process"/>
    <property type="evidence" value="ECO:0007669"/>
    <property type="project" value="TreeGrafter"/>
</dbReference>
<evidence type="ECO:0000313" key="4">
    <source>
        <dbReference type="Proteomes" id="UP000325440"/>
    </source>
</evidence>
<evidence type="ECO:0000259" key="1">
    <source>
        <dbReference type="Pfam" id="PF00550"/>
    </source>
</evidence>
<name>A0A5E4NA79_9HEMI</name>
<dbReference type="Proteomes" id="UP000325440">
    <property type="component" value="Unassembled WGS sequence"/>
</dbReference>
<sequence length="627" mass="70458">MDNVLQLRILNEDTRSLLTPVSLKSLVINVDRHSLVLQTLSEKNSDGFIQSGGIEIRGLHVNAIPKRKPLDNPVVEKYMFIPYTIDMGYTLEDIVRICLHIAIENNMAIKIKTLEILNQTIKPDERIISPMILDIITDLPLVQAEVCILSNKNHPQLKEVSNNITVKNGKLPTDQSVLFNVGSKLLEDAEVLENVFDSLKPEGFLLTREQLNFEPSLNLVEVCFDVLFKEERLMLVRKPIKQNEVPIVIKISSKEFSWLPVLQKTLSDDASIKQKVILVAEKDPTNGIMGLFNCVRKETGGDRTRYVLKDALFENQTVEDFIVSCRPKAIATSLLDKYSRIMCPDLKHFVIFSSVTCSRGNIGQTNYGLSNSVMERICEIRRSEGLPALAIEWGAIGDVGLATSMAEGNKEVVVSGTKQQNIANSLEIMDHLLIQKNYPIVTSIVVAEKSAKKCSNALVDTVIDILGHKDFKNISLHSTLAELGIDSMMTVEIKHLLEVQLEVFLMPKDIRGITFTKLQEFDALDYKEKQCQLNKFTTVNESIELELLPSYYSVVRIPSLYDDGSTEEQLLVNHPTLFVIPGLEGIDSIIEKLSENAFIQVLCLLYDITGVASIEKLAHYHYQVCML</sequence>
<dbReference type="InterPro" id="IPR036736">
    <property type="entry name" value="ACP-like_sf"/>
</dbReference>
<dbReference type="Pfam" id="PF08659">
    <property type="entry name" value="KR"/>
    <property type="match status" value="1"/>
</dbReference>
<dbReference type="InterPro" id="IPR009081">
    <property type="entry name" value="PP-bd_ACP"/>
</dbReference>
<accession>A0A5E4NA79</accession>
<dbReference type="InterPro" id="IPR050091">
    <property type="entry name" value="PKS_NRPS_Biosynth_Enz"/>
</dbReference>
<dbReference type="SUPFAM" id="SSF47336">
    <property type="entry name" value="ACP-like"/>
    <property type="match status" value="1"/>
</dbReference>
<dbReference type="AlphaFoldDB" id="A0A5E4NA79"/>
<proteinExistence type="predicted"/>
<dbReference type="Gene3D" id="1.10.1200.10">
    <property type="entry name" value="ACP-like"/>
    <property type="match status" value="1"/>
</dbReference>
<dbReference type="InterPro" id="IPR042104">
    <property type="entry name" value="PKS_dehydratase_sf"/>
</dbReference>
<dbReference type="Gene3D" id="3.40.50.720">
    <property type="entry name" value="NAD(P)-binding Rossmann-like Domain"/>
    <property type="match status" value="2"/>
</dbReference>
<dbReference type="InterPro" id="IPR013968">
    <property type="entry name" value="PKS_KR"/>
</dbReference>
<gene>
    <name evidence="3" type="ORF">CINCED_3A005239</name>
</gene>
<organism evidence="3 4">
    <name type="scientific">Cinara cedri</name>
    <dbReference type="NCBI Taxonomy" id="506608"/>
    <lineage>
        <taxon>Eukaryota</taxon>
        <taxon>Metazoa</taxon>
        <taxon>Ecdysozoa</taxon>
        <taxon>Arthropoda</taxon>
        <taxon>Hexapoda</taxon>
        <taxon>Insecta</taxon>
        <taxon>Pterygota</taxon>
        <taxon>Neoptera</taxon>
        <taxon>Paraneoptera</taxon>
        <taxon>Hemiptera</taxon>
        <taxon>Sternorrhyncha</taxon>
        <taxon>Aphidomorpha</taxon>
        <taxon>Aphidoidea</taxon>
        <taxon>Aphididae</taxon>
        <taxon>Lachninae</taxon>
        <taxon>Cinara</taxon>
    </lineage>
</organism>
<dbReference type="PANTHER" id="PTHR43775:SF23">
    <property type="entry name" value="FATTY ACID SYNTHASE 3"/>
    <property type="match status" value="1"/>
</dbReference>
<evidence type="ECO:0000313" key="3">
    <source>
        <dbReference type="EMBL" id="VVC40007.1"/>
    </source>
</evidence>
<dbReference type="GO" id="GO:0004312">
    <property type="term" value="F:fatty acid synthase activity"/>
    <property type="evidence" value="ECO:0007669"/>
    <property type="project" value="TreeGrafter"/>
</dbReference>
<feature type="domain" description="Carrier" evidence="1">
    <location>
        <begin position="457"/>
        <end position="507"/>
    </location>
</feature>
<protein>
    <submittedName>
        <fullName evidence="3">NAD(P)-binding domain,Polyketide synthase, ketoreductase domain,Phosphopantetheine binding ACP</fullName>
    </submittedName>
</protein>
<dbReference type="SUPFAM" id="SSF51735">
    <property type="entry name" value="NAD(P)-binding Rossmann-fold domains"/>
    <property type="match status" value="1"/>
</dbReference>